<dbReference type="EMBL" id="BGZK01000783">
    <property type="protein sequence ID" value="GBP60258.1"/>
    <property type="molecule type" value="Genomic_DNA"/>
</dbReference>
<keyword evidence="2" id="KW-1185">Reference proteome</keyword>
<accession>A0A4C1X8W5</accession>
<gene>
    <name evidence="1" type="ORF">EVAR_14020_1</name>
</gene>
<evidence type="ECO:0000313" key="1">
    <source>
        <dbReference type="EMBL" id="GBP60258.1"/>
    </source>
</evidence>
<reference evidence="1 2" key="1">
    <citation type="journal article" date="2019" name="Commun. Biol.">
        <title>The bagworm genome reveals a unique fibroin gene that provides high tensile strength.</title>
        <authorList>
            <person name="Kono N."/>
            <person name="Nakamura H."/>
            <person name="Ohtoshi R."/>
            <person name="Tomita M."/>
            <person name="Numata K."/>
            <person name="Arakawa K."/>
        </authorList>
    </citation>
    <scope>NUCLEOTIDE SEQUENCE [LARGE SCALE GENOMIC DNA]</scope>
</reference>
<proteinExistence type="predicted"/>
<comment type="caution">
    <text evidence="1">The sequence shown here is derived from an EMBL/GenBank/DDBJ whole genome shotgun (WGS) entry which is preliminary data.</text>
</comment>
<evidence type="ECO:0000313" key="2">
    <source>
        <dbReference type="Proteomes" id="UP000299102"/>
    </source>
</evidence>
<name>A0A4C1X8W5_EUMVA</name>
<dbReference type="Proteomes" id="UP000299102">
    <property type="component" value="Unassembled WGS sequence"/>
</dbReference>
<dbReference type="AlphaFoldDB" id="A0A4C1X8W5"/>
<sequence length="85" mass="9846">MYARIILTRETAVGRTELERRWLCSGTSSGLPQRRIQARDLDGRQSAQREVVPRAARQYNVGCDKHTLECCDQRFVLTGNTYYRP</sequence>
<protein>
    <submittedName>
        <fullName evidence="1">Uncharacterized protein</fullName>
    </submittedName>
</protein>
<organism evidence="1 2">
    <name type="scientific">Eumeta variegata</name>
    <name type="common">Bagworm moth</name>
    <name type="synonym">Eumeta japonica</name>
    <dbReference type="NCBI Taxonomy" id="151549"/>
    <lineage>
        <taxon>Eukaryota</taxon>
        <taxon>Metazoa</taxon>
        <taxon>Ecdysozoa</taxon>
        <taxon>Arthropoda</taxon>
        <taxon>Hexapoda</taxon>
        <taxon>Insecta</taxon>
        <taxon>Pterygota</taxon>
        <taxon>Neoptera</taxon>
        <taxon>Endopterygota</taxon>
        <taxon>Lepidoptera</taxon>
        <taxon>Glossata</taxon>
        <taxon>Ditrysia</taxon>
        <taxon>Tineoidea</taxon>
        <taxon>Psychidae</taxon>
        <taxon>Oiketicinae</taxon>
        <taxon>Eumeta</taxon>
    </lineage>
</organism>